<keyword evidence="3 4" id="KW-0408">Iron</keyword>
<dbReference type="InterPro" id="IPR036909">
    <property type="entry name" value="Cyt_c-like_dom_sf"/>
</dbReference>
<keyword evidence="2 4" id="KW-0479">Metal-binding</keyword>
<dbReference type="Pfam" id="PF13442">
    <property type="entry name" value="Cytochrome_CBB3"/>
    <property type="match status" value="1"/>
</dbReference>
<feature type="chain" id="PRO_5022669005" evidence="5">
    <location>
        <begin position="25"/>
        <end position="109"/>
    </location>
</feature>
<dbReference type="GO" id="GO:0046872">
    <property type="term" value="F:metal ion binding"/>
    <property type="evidence" value="ECO:0007669"/>
    <property type="project" value="UniProtKB-KW"/>
</dbReference>
<evidence type="ECO:0000313" key="7">
    <source>
        <dbReference type="EMBL" id="KAA0256982.1"/>
    </source>
</evidence>
<evidence type="ECO:0000313" key="8">
    <source>
        <dbReference type="Proteomes" id="UP000322876"/>
    </source>
</evidence>
<comment type="caution">
    <text evidence="7">The sequence shown here is derived from an EMBL/GenBank/DDBJ whole genome shotgun (WGS) entry which is preliminary data.</text>
</comment>
<evidence type="ECO:0000256" key="4">
    <source>
        <dbReference type="PROSITE-ProRule" id="PRU00433"/>
    </source>
</evidence>
<dbReference type="EMBL" id="VFJB01000009">
    <property type="protein sequence ID" value="KAA0256982.1"/>
    <property type="molecule type" value="Genomic_DNA"/>
</dbReference>
<evidence type="ECO:0000259" key="6">
    <source>
        <dbReference type="PROSITE" id="PS51007"/>
    </source>
</evidence>
<keyword evidence="1 4" id="KW-0349">Heme</keyword>
<feature type="domain" description="Cytochrome c" evidence="6">
    <location>
        <begin position="26"/>
        <end position="99"/>
    </location>
</feature>
<dbReference type="GO" id="GO:0009055">
    <property type="term" value="F:electron transfer activity"/>
    <property type="evidence" value="ECO:0007669"/>
    <property type="project" value="InterPro"/>
</dbReference>
<keyword evidence="8" id="KW-1185">Reference proteome</keyword>
<evidence type="ECO:0000256" key="3">
    <source>
        <dbReference type="ARBA" id="ARBA00023004"/>
    </source>
</evidence>
<dbReference type="AlphaFoldDB" id="A0A5A8EZM5"/>
<dbReference type="Gene3D" id="1.10.760.10">
    <property type="entry name" value="Cytochrome c-like domain"/>
    <property type="match status" value="1"/>
</dbReference>
<dbReference type="GO" id="GO:0020037">
    <property type="term" value="F:heme binding"/>
    <property type="evidence" value="ECO:0007669"/>
    <property type="project" value="InterPro"/>
</dbReference>
<feature type="signal peptide" evidence="5">
    <location>
        <begin position="1"/>
        <end position="24"/>
    </location>
</feature>
<sequence>MKKTFVSILVVALIAMFATTAVFAKANARKGKRVWKKNCRLACHDGSKADAPALSPVSKTQAQWKALLPKIKECAANRSAKKLSDKDIENMFQYLYDHALDSDQPETCG</sequence>
<dbReference type="OrthoDB" id="5405625at2"/>
<dbReference type="RefSeq" id="WP_149267127.1">
    <property type="nucleotide sequence ID" value="NZ_VFJB01000009.1"/>
</dbReference>
<dbReference type="PROSITE" id="PS51007">
    <property type="entry name" value="CYTC"/>
    <property type="match status" value="1"/>
</dbReference>
<dbReference type="InterPro" id="IPR009056">
    <property type="entry name" value="Cyt_c-like_dom"/>
</dbReference>
<reference evidence="7 8" key="1">
    <citation type="submission" date="2019-06" db="EMBL/GenBank/DDBJ databases">
        <title>Genomic insights into carbon and energy metabolism of Deferribacter autotrophicus revealed new metabolic traits in the phylum Deferribacteres.</title>
        <authorList>
            <person name="Slobodkin A.I."/>
            <person name="Slobodkina G.B."/>
            <person name="Allioux M."/>
            <person name="Alain K."/>
            <person name="Jebbar M."/>
            <person name="Shadrin V."/>
            <person name="Kublanov I.V."/>
            <person name="Toshchakov S.V."/>
            <person name="Bonch-Osmolovskaya E.A."/>
        </authorList>
    </citation>
    <scope>NUCLEOTIDE SEQUENCE [LARGE SCALE GENOMIC DNA]</scope>
    <source>
        <strain evidence="7 8">SL50</strain>
    </source>
</reference>
<dbReference type="SUPFAM" id="SSF46626">
    <property type="entry name" value="Cytochrome c"/>
    <property type="match status" value="1"/>
</dbReference>
<gene>
    <name evidence="7" type="ORF">FHQ18_10430</name>
</gene>
<keyword evidence="5" id="KW-0732">Signal</keyword>
<name>A0A5A8EZM5_9BACT</name>
<organism evidence="7 8">
    <name type="scientific">Deferribacter autotrophicus</name>
    <dbReference type="NCBI Taxonomy" id="500465"/>
    <lineage>
        <taxon>Bacteria</taxon>
        <taxon>Pseudomonadati</taxon>
        <taxon>Deferribacterota</taxon>
        <taxon>Deferribacteres</taxon>
        <taxon>Deferribacterales</taxon>
        <taxon>Deferribacteraceae</taxon>
        <taxon>Deferribacter</taxon>
    </lineage>
</organism>
<evidence type="ECO:0000256" key="1">
    <source>
        <dbReference type="ARBA" id="ARBA00022617"/>
    </source>
</evidence>
<evidence type="ECO:0000256" key="2">
    <source>
        <dbReference type="ARBA" id="ARBA00022723"/>
    </source>
</evidence>
<proteinExistence type="predicted"/>
<accession>A0A5A8EZM5</accession>
<dbReference type="Proteomes" id="UP000322876">
    <property type="component" value="Unassembled WGS sequence"/>
</dbReference>
<protein>
    <submittedName>
        <fullName evidence="7">Cytochrome c</fullName>
    </submittedName>
</protein>
<evidence type="ECO:0000256" key="5">
    <source>
        <dbReference type="SAM" id="SignalP"/>
    </source>
</evidence>